<dbReference type="Pfam" id="PF12419">
    <property type="entry name" value="DUF3670"/>
    <property type="match status" value="1"/>
</dbReference>
<keyword evidence="5" id="KW-0547">Nucleotide-binding</keyword>
<evidence type="ECO:0000313" key="6">
    <source>
        <dbReference type="Proteomes" id="UP000654471"/>
    </source>
</evidence>
<dbReference type="GO" id="GO:0004386">
    <property type="term" value="F:helicase activity"/>
    <property type="evidence" value="ECO:0007669"/>
    <property type="project" value="UniProtKB-KW"/>
</dbReference>
<reference evidence="6" key="1">
    <citation type="journal article" date="2019" name="Int. J. Syst. Evol. Microbiol.">
        <title>The Global Catalogue of Microorganisms (GCM) 10K type strain sequencing project: providing services to taxonomists for standard genome sequencing and annotation.</title>
        <authorList>
            <consortium name="The Broad Institute Genomics Platform"/>
            <consortium name="The Broad Institute Genome Sequencing Center for Infectious Disease"/>
            <person name="Wu L."/>
            <person name="Ma J."/>
        </authorList>
    </citation>
    <scope>NUCLEOTIDE SEQUENCE [LARGE SCALE GENOMIC DNA]</scope>
    <source>
        <strain evidence="6">JCM 3399</strain>
    </source>
</reference>
<dbReference type="InterPro" id="IPR000330">
    <property type="entry name" value="SNF2_N"/>
</dbReference>
<dbReference type="InterPro" id="IPR022138">
    <property type="entry name" value="DUF3670"/>
</dbReference>
<name>A0ABQ2UV78_9ACTN</name>
<dbReference type="InterPro" id="IPR001650">
    <property type="entry name" value="Helicase_C-like"/>
</dbReference>
<dbReference type="Gene3D" id="3.40.50.300">
    <property type="entry name" value="P-loop containing nucleotide triphosphate hydrolases"/>
    <property type="match status" value="1"/>
</dbReference>
<comment type="caution">
    <text evidence="5">The sequence shown here is derived from an EMBL/GenBank/DDBJ whole genome shotgun (WGS) entry which is preliminary data.</text>
</comment>
<dbReference type="CDD" id="cd18793">
    <property type="entry name" value="SF2_C_SNF"/>
    <property type="match status" value="1"/>
</dbReference>
<dbReference type="RefSeq" id="WP_189297235.1">
    <property type="nucleotide sequence ID" value="NZ_BMRP01000003.1"/>
</dbReference>
<dbReference type="SUPFAM" id="SSF52540">
    <property type="entry name" value="P-loop containing nucleoside triphosphate hydrolases"/>
    <property type="match status" value="2"/>
</dbReference>
<dbReference type="EMBL" id="BMRP01000003">
    <property type="protein sequence ID" value="GGU50035.1"/>
    <property type="molecule type" value="Genomic_DNA"/>
</dbReference>
<feature type="region of interest" description="Disordered" evidence="2">
    <location>
        <begin position="275"/>
        <end position="294"/>
    </location>
</feature>
<dbReference type="Pfam" id="PF00271">
    <property type="entry name" value="Helicase_C"/>
    <property type="match status" value="1"/>
</dbReference>
<feature type="domain" description="Helicase ATP-binding" evidence="3">
    <location>
        <begin position="611"/>
        <end position="768"/>
    </location>
</feature>
<dbReference type="Proteomes" id="UP000654471">
    <property type="component" value="Unassembled WGS sequence"/>
</dbReference>
<dbReference type="PANTHER" id="PTHR45629:SF7">
    <property type="entry name" value="DNA EXCISION REPAIR PROTEIN ERCC-6-RELATED"/>
    <property type="match status" value="1"/>
</dbReference>
<keyword evidence="6" id="KW-1185">Reference proteome</keyword>
<dbReference type="InterPro" id="IPR027417">
    <property type="entry name" value="P-loop_NTPase"/>
</dbReference>
<dbReference type="PROSITE" id="PS51194">
    <property type="entry name" value="HELICASE_CTER"/>
    <property type="match status" value="1"/>
</dbReference>
<feature type="region of interest" description="Disordered" evidence="2">
    <location>
        <begin position="415"/>
        <end position="472"/>
    </location>
</feature>
<keyword evidence="5" id="KW-0347">Helicase</keyword>
<dbReference type="SMART" id="SM00487">
    <property type="entry name" value="DEXDc"/>
    <property type="match status" value="1"/>
</dbReference>
<dbReference type="Gene3D" id="3.40.50.10810">
    <property type="entry name" value="Tandem AAA-ATPase domain"/>
    <property type="match status" value="1"/>
</dbReference>
<dbReference type="InterPro" id="IPR050496">
    <property type="entry name" value="SNF2_RAD54_helicase_repair"/>
</dbReference>
<dbReference type="PROSITE" id="PS51192">
    <property type="entry name" value="HELICASE_ATP_BIND_1"/>
    <property type="match status" value="1"/>
</dbReference>
<sequence>MASLTAVTPGLLSDLSRCAAVFLPSDPPRLGRIAFWRPDGEPIVGTSAQDAYGHGAPGDEALGDNGPATERIHVALPVAAMDGASGADGAGTDRTRISSAGAGIAVSAVPALVLPVAAAVPVLTRARAAKGTHPAAAFWGAASLLALQVAARGRLLPGLSPADHDAWRLGPLDPDTIQRLRDLAAAMPPYAHAAPLPGTDPVELPEPERHVRAFLDAVADGLPRTPAAALATGGPAFAAAVPQRIPEQRAWAADVAAGHDAGVRISLRVEVRGAQDGLSGRPGPYGPARPYGPGELGRSAASEVAFTAVLQLHSATDPALCADAAEVWAGTTPAGQAFGPRARMDTLLTLRRAANVWAPLTPLLSAAVPDALDLADEEIAELLGPASGALAAAGVLVHWPRELARTLTTRAVVGPPEAMGAPTTDATAAGAAYSTAPGDGGRTATDDRGRLGNGGGEGAREVGASESGYGSRVGSGTPSLLSADALLSFSWRFAIGDQEIDRAELDRIAEAGRPLVRLRDQWVLIDPAAVRAARDRQDRKVTPLDALGAALTGSVADDDGHRVEVRASGPLARLRDRLADPEGADAAPVEQPAALAATLRDYQLRGLGWLHRMTSLGLGCCLADDMGLGKTITLISLHLHRQTDPESAGPTLVVCPTSLMGNWQREIEKFAPGTPVRRFHGGRRSLEEPADGFVLTTYGTMRLDAGKLAGAGWGLVVADEAQHVKNSFSATARALRTIPAKARVALTGTPVENDLSELWSVLDWTTPGLLGPLGQFRRRYAQVIEGGVAASPEAGAAAERLTRLVRPFLLRRRKSDPGIAPELPPKTETDRAVALTKEQAGLYEAVVREGLSEISGADGFARRGLVVKLLTSLKQICNHPAQYAKERYGPLDAGTARFAGRSGKVELLDELLDTLLAEGASVLVFTQYVQMARLLEAHLAARGVPTQLLHGGTPVARREEMVRRFQDGAVPVFLLSLKAAGTGLNLTRAAHVVHFDRWWNPAVEAQATDRAYRIGQTQPVQVHRIITEGTIEDRIADMLSRKQQLADAVLGSGEAALTELTDAELADLVALRGSSER</sequence>
<dbReference type="InterPro" id="IPR014001">
    <property type="entry name" value="Helicase_ATP-bd"/>
</dbReference>
<dbReference type="Pfam" id="PF00176">
    <property type="entry name" value="SNF2-rel_dom"/>
    <property type="match status" value="1"/>
</dbReference>
<dbReference type="SMART" id="SM00490">
    <property type="entry name" value="HELICc"/>
    <property type="match status" value="1"/>
</dbReference>
<dbReference type="Gene3D" id="1.20.120.850">
    <property type="entry name" value="SWI2/SNF2 ATPases, N-terminal domain"/>
    <property type="match status" value="1"/>
</dbReference>
<dbReference type="PANTHER" id="PTHR45629">
    <property type="entry name" value="SNF2/RAD54 FAMILY MEMBER"/>
    <property type="match status" value="1"/>
</dbReference>
<evidence type="ECO:0000259" key="4">
    <source>
        <dbReference type="PROSITE" id="PS51194"/>
    </source>
</evidence>
<feature type="domain" description="Helicase C-terminal" evidence="4">
    <location>
        <begin position="907"/>
        <end position="1061"/>
    </location>
</feature>
<protein>
    <submittedName>
        <fullName evidence="5">Helicase SNF2</fullName>
    </submittedName>
</protein>
<evidence type="ECO:0000313" key="5">
    <source>
        <dbReference type="EMBL" id="GGU50035.1"/>
    </source>
</evidence>
<proteinExistence type="predicted"/>
<evidence type="ECO:0000256" key="1">
    <source>
        <dbReference type="ARBA" id="ARBA00022801"/>
    </source>
</evidence>
<evidence type="ECO:0000256" key="2">
    <source>
        <dbReference type="SAM" id="MobiDB-lite"/>
    </source>
</evidence>
<keyword evidence="1" id="KW-0378">Hydrolase</keyword>
<feature type="compositionally biased region" description="Low complexity" evidence="2">
    <location>
        <begin position="418"/>
        <end position="437"/>
    </location>
</feature>
<dbReference type="InterPro" id="IPR038718">
    <property type="entry name" value="SNF2-like_sf"/>
</dbReference>
<organism evidence="5 6">
    <name type="scientific">Streptomyces albospinus</name>
    <dbReference type="NCBI Taxonomy" id="285515"/>
    <lineage>
        <taxon>Bacteria</taxon>
        <taxon>Bacillati</taxon>
        <taxon>Actinomycetota</taxon>
        <taxon>Actinomycetes</taxon>
        <taxon>Kitasatosporales</taxon>
        <taxon>Streptomycetaceae</taxon>
        <taxon>Streptomyces</taxon>
    </lineage>
</organism>
<evidence type="ECO:0000259" key="3">
    <source>
        <dbReference type="PROSITE" id="PS51192"/>
    </source>
</evidence>
<keyword evidence="5" id="KW-0067">ATP-binding</keyword>
<gene>
    <name evidence="5" type="ORF">GCM10010211_12870</name>
</gene>
<dbReference type="InterPro" id="IPR049730">
    <property type="entry name" value="SNF2/RAD54-like_C"/>
</dbReference>
<accession>A0ABQ2UV78</accession>